<keyword evidence="1" id="KW-0812">Transmembrane</keyword>
<feature type="transmembrane region" description="Helical" evidence="1">
    <location>
        <begin position="6"/>
        <end position="35"/>
    </location>
</feature>
<name>E4KMC6_9LACT</name>
<dbReference type="NCBIfam" id="NF008740">
    <property type="entry name" value="PRK11770.1-2"/>
    <property type="match status" value="1"/>
</dbReference>
<dbReference type="PANTHER" id="PTHR42903:SF1">
    <property type="entry name" value="INNER MEMBRANE PROTEIN YCCF"/>
    <property type="match status" value="1"/>
</dbReference>
<dbReference type="RefSeq" id="WP_006417636.1">
    <property type="nucleotide sequence ID" value="NZ_AENN01000003.1"/>
</dbReference>
<sequence>MTFLGNLIWLVFGGLLSAIAWFFVGCVWCLTIIGIPIGRQCFKIAHLTLAPFGKDIMQSTDSGSLLLNLIWIIFGGAELAVSHLILGLILCMTIIGIPFGKQHFKLAILSLMPIGTRIY</sequence>
<dbReference type="AlphaFoldDB" id="E4KMC6"/>
<dbReference type="OrthoDB" id="9790567at2"/>
<reference evidence="3 4" key="1">
    <citation type="submission" date="2010-10" db="EMBL/GenBank/DDBJ databases">
        <authorList>
            <person name="Durkin A.S."/>
            <person name="Madupu R."/>
            <person name="Torralba M."/>
            <person name="Gillis M."/>
            <person name="Methe B."/>
            <person name="Sutton G."/>
            <person name="Nelson K.E."/>
        </authorList>
    </citation>
    <scope>NUCLEOTIDE SEQUENCE [LARGE SCALE GENOMIC DNA]</scope>
    <source>
        <strain evidence="3 4">ACS-139-V-Col8</strain>
    </source>
</reference>
<evidence type="ECO:0000313" key="4">
    <source>
        <dbReference type="Proteomes" id="UP000005990"/>
    </source>
</evidence>
<dbReference type="Pfam" id="PF03733">
    <property type="entry name" value="YccF"/>
    <property type="match status" value="2"/>
</dbReference>
<keyword evidence="1" id="KW-0472">Membrane</keyword>
<dbReference type="PIRSF" id="PIRSF028777">
    <property type="entry name" value="UCP028777"/>
    <property type="match status" value="1"/>
</dbReference>
<organism evidence="3 4">
    <name type="scientific">Eremococcus coleocola ACS-139-V-Col8</name>
    <dbReference type="NCBI Taxonomy" id="908337"/>
    <lineage>
        <taxon>Bacteria</taxon>
        <taxon>Bacillati</taxon>
        <taxon>Bacillota</taxon>
        <taxon>Bacilli</taxon>
        <taxon>Lactobacillales</taxon>
        <taxon>Aerococcaceae</taxon>
        <taxon>Eremococcus</taxon>
    </lineage>
</organism>
<dbReference type="InterPro" id="IPR031308">
    <property type="entry name" value="UCP028777"/>
</dbReference>
<dbReference type="InterPro" id="IPR052937">
    <property type="entry name" value="Inner_membrane_protein"/>
</dbReference>
<keyword evidence="4" id="KW-1185">Reference proteome</keyword>
<evidence type="ECO:0000256" key="1">
    <source>
        <dbReference type="SAM" id="Phobius"/>
    </source>
</evidence>
<protein>
    <recommendedName>
        <fullName evidence="2">Inner membrane component domain-containing protein</fullName>
    </recommendedName>
</protein>
<proteinExistence type="predicted"/>
<gene>
    <name evidence="3" type="ORF">HMPREF9257_0504</name>
</gene>
<dbReference type="Proteomes" id="UP000005990">
    <property type="component" value="Unassembled WGS sequence"/>
</dbReference>
<keyword evidence="1" id="KW-1133">Transmembrane helix</keyword>
<dbReference type="GO" id="GO:0005886">
    <property type="term" value="C:plasma membrane"/>
    <property type="evidence" value="ECO:0007669"/>
    <property type="project" value="TreeGrafter"/>
</dbReference>
<evidence type="ECO:0000259" key="2">
    <source>
        <dbReference type="Pfam" id="PF03733"/>
    </source>
</evidence>
<dbReference type="EMBL" id="AENN01000003">
    <property type="protein sequence ID" value="EFR31902.1"/>
    <property type="molecule type" value="Genomic_DNA"/>
</dbReference>
<evidence type="ECO:0000313" key="3">
    <source>
        <dbReference type="EMBL" id="EFR31902.1"/>
    </source>
</evidence>
<accession>E4KMC6</accession>
<dbReference type="PANTHER" id="PTHR42903">
    <property type="entry name" value="INNER MEMBRANE PROTEIN YCCF"/>
    <property type="match status" value="1"/>
</dbReference>
<feature type="transmembrane region" description="Helical" evidence="1">
    <location>
        <begin position="80"/>
        <end position="100"/>
    </location>
</feature>
<feature type="domain" description="Inner membrane component" evidence="2">
    <location>
        <begin position="66"/>
        <end position="115"/>
    </location>
</feature>
<feature type="domain" description="Inner membrane component" evidence="2">
    <location>
        <begin position="4"/>
        <end position="54"/>
    </location>
</feature>
<comment type="caution">
    <text evidence="3">The sequence shown here is derived from an EMBL/GenBank/DDBJ whole genome shotgun (WGS) entry which is preliminary data.</text>
</comment>
<dbReference type="eggNOG" id="COG3304">
    <property type="taxonomic scope" value="Bacteria"/>
</dbReference>
<dbReference type="InterPro" id="IPR005185">
    <property type="entry name" value="YccF"/>
</dbReference>